<dbReference type="GeneID" id="85194985"/>
<evidence type="ECO:0000313" key="2">
    <source>
        <dbReference type="Proteomes" id="UP001302978"/>
    </source>
</evidence>
<dbReference type="AlphaFoldDB" id="A0AA96UZX0"/>
<accession>A0AA96UZX0</accession>
<dbReference type="EMBL" id="CP131059">
    <property type="protein sequence ID" value="WNY23188.1"/>
    <property type="molecule type" value="Genomic_DNA"/>
</dbReference>
<dbReference type="RefSeq" id="WP_316558200.1">
    <property type="nucleotide sequence ID" value="NZ_CP131059.1"/>
</dbReference>
<proteinExistence type="predicted"/>
<sequence length="150" mass="17161">MGFKKSAGAVVLLVFVITVLFGGCLSNSQDEFFVSEMKTFQSENEMKSYLEKFINSDTGQAQFNSQYYNLYYGVNADWAADPPLTARSLYFNDGRLPQRFLVSDLQTKADNESDIVRISGDTIYYTPDNIYVYNQSRFPTILMKPNLFMI</sequence>
<dbReference type="KEGG" id="mehf:MmiHf6_04930"/>
<keyword evidence="2" id="KW-1185">Reference proteome</keyword>
<organism evidence="1 2">
    <name type="scientific">Methanimicrococcus hongohii</name>
    <dbReference type="NCBI Taxonomy" id="3028295"/>
    <lineage>
        <taxon>Archaea</taxon>
        <taxon>Methanobacteriati</taxon>
        <taxon>Methanobacteriota</taxon>
        <taxon>Stenosarchaea group</taxon>
        <taxon>Methanomicrobia</taxon>
        <taxon>Methanosarcinales</taxon>
        <taxon>Methanosarcinaceae</taxon>
        <taxon>Methanimicrococcus</taxon>
    </lineage>
</organism>
<evidence type="ECO:0000313" key="1">
    <source>
        <dbReference type="EMBL" id="WNY23188.1"/>
    </source>
</evidence>
<name>A0AA96UZX0_9EURY</name>
<protein>
    <submittedName>
        <fullName evidence="1">Uncharacterized protein</fullName>
    </submittedName>
</protein>
<gene>
    <name evidence="1" type="ORF">MmiHf6_04930</name>
</gene>
<reference evidence="1 2" key="1">
    <citation type="submission" date="2023-07" db="EMBL/GenBank/DDBJ databases">
        <title>Closed genoem sequence of Methanomicrococcus sp. Hf6.</title>
        <authorList>
            <person name="Poehlein A."/>
            <person name="Protasov E."/>
            <person name="Platt K."/>
            <person name="Reeh H."/>
            <person name="Daniel R."/>
            <person name="Brune A."/>
        </authorList>
    </citation>
    <scope>NUCLEOTIDE SEQUENCE [LARGE SCALE GENOMIC DNA]</scope>
    <source>
        <strain evidence="1 2">Hf6</strain>
    </source>
</reference>
<dbReference type="Proteomes" id="UP001302978">
    <property type="component" value="Chromosome"/>
</dbReference>
<dbReference type="PROSITE" id="PS51257">
    <property type="entry name" value="PROKAR_LIPOPROTEIN"/>
    <property type="match status" value="1"/>
</dbReference>